<evidence type="ECO:0000313" key="3">
    <source>
        <dbReference type="Proteomes" id="UP000438429"/>
    </source>
</evidence>
<protein>
    <submittedName>
        <fullName evidence="2">Uncharacterized protein</fullName>
    </submittedName>
</protein>
<feature type="compositionally biased region" description="Polar residues" evidence="1">
    <location>
        <begin position="15"/>
        <end position="28"/>
    </location>
</feature>
<evidence type="ECO:0000313" key="2">
    <source>
        <dbReference type="EMBL" id="KAF0036759.1"/>
    </source>
</evidence>
<feature type="region of interest" description="Disordered" evidence="1">
    <location>
        <begin position="1"/>
        <end position="38"/>
    </location>
</feature>
<dbReference type="AlphaFoldDB" id="A0A6A4SVR1"/>
<accession>A0A6A4SVR1</accession>
<evidence type="ECO:0000256" key="1">
    <source>
        <dbReference type="SAM" id="MobiDB-lite"/>
    </source>
</evidence>
<proteinExistence type="predicted"/>
<dbReference type="EMBL" id="VEVO01000010">
    <property type="protein sequence ID" value="KAF0036759.1"/>
    <property type="molecule type" value="Genomic_DNA"/>
</dbReference>
<gene>
    <name evidence="2" type="ORF">F2P81_012071</name>
</gene>
<reference evidence="2 3" key="1">
    <citation type="submission" date="2019-06" db="EMBL/GenBank/DDBJ databases">
        <title>Draft genomes of female and male turbot (Scophthalmus maximus).</title>
        <authorList>
            <person name="Xu H."/>
            <person name="Xu X.-W."/>
            <person name="Shao C."/>
            <person name="Chen S."/>
        </authorList>
    </citation>
    <scope>NUCLEOTIDE SEQUENCE [LARGE SCALE GENOMIC DNA]</scope>
    <source>
        <strain evidence="2">Ysfricsl-2016a</strain>
        <tissue evidence="2">Blood</tissue>
    </source>
</reference>
<dbReference type="Proteomes" id="UP000438429">
    <property type="component" value="Unassembled WGS sequence"/>
</dbReference>
<comment type="caution">
    <text evidence="2">The sequence shown here is derived from an EMBL/GenBank/DDBJ whole genome shotgun (WGS) entry which is preliminary data.</text>
</comment>
<sequence>MPPTISAQRLAKPENYNTAQGTSLQIKTSPRKRPVNSDPVVGVADFHYQLICDDETQEKKWRTIQPKYDMETGRKTDHVKFQQTFICEFYDKQEAFIISCFASYIGRRNKKSPTPL</sequence>
<name>A0A6A4SVR1_SCOMX</name>
<organism evidence="2 3">
    <name type="scientific">Scophthalmus maximus</name>
    <name type="common">Turbot</name>
    <name type="synonym">Psetta maxima</name>
    <dbReference type="NCBI Taxonomy" id="52904"/>
    <lineage>
        <taxon>Eukaryota</taxon>
        <taxon>Metazoa</taxon>
        <taxon>Chordata</taxon>
        <taxon>Craniata</taxon>
        <taxon>Vertebrata</taxon>
        <taxon>Euteleostomi</taxon>
        <taxon>Actinopterygii</taxon>
        <taxon>Neopterygii</taxon>
        <taxon>Teleostei</taxon>
        <taxon>Neoteleostei</taxon>
        <taxon>Acanthomorphata</taxon>
        <taxon>Carangaria</taxon>
        <taxon>Pleuronectiformes</taxon>
        <taxon>Pleuronectoidei</taxon>
        <taxon>Scophthalmidae</taxon>
        <taxon>Scophthalmus</taxon>
    </lineage>
</organism>